<sequence>MCLNRRSIEILILIADSWQLAFKINYNTILILFPLIKGVKQKWSECPATIKHRKHINRNKKSLQILLNRDKSVSTSTDSSEMPKGTRLMDVNKRKSTIIAAALEEECKSVSGRRLLRTTTPTMIYDFESVSDDVVTDGGRTGNGRAQLVAFSSTMFGRRKVAPCCAIVGAWMLITLYFFSRSGLLLNNHSLLRDDESNPQQLQYSSNTKSLNVNVFDVDEYKKAGNDINDNINLNGDGLKVEVQNDKSPTNEQSGGKPPAVDEQIKNVVPPAVIVPIEHEPAVDLDKLAILTSPEDEASRDVAIRLLYKRHPAIDLTL</sequence>
<keyword evidence="2" id="KW-0472">Membrane</keyword>
<feature type="transmembrane region" description="Helical" evidence="2">
    <location>
        <begin position="161"/>
        <end position="179"/>
    </location>
</feature>
<dbReference type="EMBL" id="KN716156">
    <property type="protein sequence ID" value="KJH53058.1"/>
    <property type="molecule type" value="Genomic_DNA"/>
</dbReference>
<accession>A0A0D8Y874</accession>
<evidence type="ECO:0000313" key="4">
    <source>
        <dbReference type="Proteomes" id="UP000053766"/>
    </source>
</evidence>
<evidence type="ECO:0000256" key="2">
    <source>
        <dbReference type="SAM" id="Phobius"/>
    </source>
</evidence>
<reference evidence="4" key="2">
    <citation type="journal article" date="2016" name="Sci. Rep.">
        <title>Dictyocaulus viviparus genome, variome and transcriptome elucidate lungworm biology and support future intervention.</title>
        <authorList>
            <person name="McNulty S.N."/>
            <person name="Strube C."/>
            <person name="Rosa B.A."/>
            <person name="Martin J.C."/>
            <person name="Tyagi R."/>
            <person name="Choi Y.J."/>
            <person name="Wang Q."/>
            <person name="Hallsworth Pepin K."/>
            <person name="Zhang X."/>
            <person name="Ozersky P."/>
            <person name="Wilson R.K."/>
            <person name="Sternberg P.W."/>
            <person name="Gasser R.B."/>
            <person name="Mitreva M."/>
        </authorList>
    </citation>
    <scope>NUCLEOTIDE SEQUENCE [LARGE SCALE GENOMIC DNA]</scope>
    <source>
        <strain evidence="4">HannoverDv2000</strain>
    </source>
</reference>
<gene>
    <name evidence="3" type="ORF">DICVIV_00743</name>
</gene>
<dbReference type="Proteomes" id="UP000053766">
    <property type="component" value="Unassembled WGS sequence"/>
</dbReference>
<proteinExistence type="predicted"/>
<evidence type="ECO:0000256" key="1">
    <source>
        <dbReference type="SAM" id="MobiDB-lite"/>
    </source>
</evidence>
<name>A0A0D8Y874_DICVI</name>
<feature type="region of interest" description="Disordered" evidence="1">
    <location>
        <begin position="243"/>
        <end position="262"/>
    </location>
</feature>
<evidence type="ECO:0000313" key="3">
    <source>
        <dbReference type="EMBL" id="KJH53058.1"/>
    </source>
</evidence>
<dbReference type="AlphaFoldDB" id="A0A0D8Y874"/>
<protein>
    <submittedName>
        <fullName evidence="3">Uncharacterized protein</fullName>
    </submittedName>
</protein>
<keyword evidence="4" id="KW-1185">Reference proteome</keyword>
<dbReference type="OrthoDB" id="10617931at2759"/>
<keyword evidence="2" id="KW-0812">Transmembrane</keyword>
<keyword evidence="2" id="KW-1133">Transmembrane helix</keyword>
<reference evidence="3 4" key="1">
    <citation type="submission" date="2013-11" db="EMBL/GenBank/DDBJ databases">
        <title>Draft genome of the bovine lungworm Dictyocaulus viviparus.</title>
        <authorList>
            <person name="Mitreva M."/>
        </authorList>
    </citation>
    <scope>NUCLEOTIDE SEQUENCE [LARGE SCALE GENOMIC DNA]</scope>
    <source>
        <strain evidence="3 4">HannoverDv2000</strain>
    </source>
</reference>
<organism evidence="3 4">
    <name type="scientific">Dictyocaulus viviparus</name>
    <name type="common">Bovine lungworm</name>
    <dbReference type="NCBI Taxonomy" id="29172"/>
    <lineage>
        <taxon>Eukaryota</taxon>
        <taxon>Metazoa</taxon>
        <taxon>Ecdysozoa</taxon>
        <taxon>Nematoda</taxon>
        <taxon>Chromadorea</taxon>
        <taxon>Rhabditida</taxon>
        <taxon>Rhabditina</taxon>
        <taxon>Rhabditomorpha</taxon>
        <taxon>Strongyloidea</taxon>
        <taxon>Metastrongylidae</taxon>
        <taxon>Dictyocaulus</taxon>
    </lineage>
</organism>